<organism evidence="4 5">
    <name type="scientific">Phyllobacterium pellucidum</name>
    <dbReference type="NCBI Taxonomy" id="2740464"/>
    <lineage>
        <taxon>Bacteria</taxon>
        <taxon>Pseudomonadati</taxon>
        <taxon>Pseudomonadota</taxon>
        <taxon>Alphaproteobacteria</taxon>
        <taxon>Hyphomicrobiales</taxon>
        <taxon>Phyllobacteriaceae</taxon>
        <taxon>Phyllobacterium</taxon>
    </lineage>
</organism>
<dbReference type="PANTHER" id="PTHR36509">
    <property type="entry name" value="BLL3101 PROTEIN"/>
    <property type="match status" value="1"/>
</dbReference>
<dbReference type="InterPro" id="IPR037049">
    <property type="entry name" value="DUF1214_C_sf"/>
</dbReference>
<dbReference type="InterPro" id="IPR010679">
    <property type="entry name" value="DUF1254"/>
</dbReference>
<dbReference type="InterPro" id="IPR037050">
    <property type="entry name" value="DUF1254_sf"/>
</dbReference>
<dbReference type="Pfam" id="PF06863">
    <property type="entry name" value="DUF1254"/>
    <property type="match status" value="1"/>
</dbReference>
<sequence length="495" mass="54654">MQVSTRSISLRTLILASSIAVFPVSSFAQSPAVPEISKEIPKGPISGTTLPKAYVRDMARIAYLWGWPMVNMHNRQMVFSKVPENGLGDGILPVGPIGRVTMLTDYIKPEERGVATPNQDVVYGFGIFALEKEPIVFQVPDFGDRFWVYQLGNQRTDTIGGMGKLYGSKPGFYMIVGPEWKGDVPSGISGVFRSPTNLAYIIPRAFLDDTKEDRAAIQPLISQIMTYPLSEFDGKMKTKDWSKIPVLADPAGGKAGAGGETQWVKPELFFEELPLILKEVPPQPGEEALYAWFGSLLEAASKNPEVAATLKETAIETEKELMKQIHSYSYAGVPVGNDWVAPMNGAEFGTDYFSRAAAAKANIFVNPRRESAYFGQEYDSQKKRLNGEHAYTVTFPKGQLPPVDGFWSLTLYDAEHFFAPNEINRFSLGTKNKDLVYGEDGSLTIYVQHGKPAGDKAANWLPAPKGDFELFIRAYSPKAEIMDNSWSPPPVLKAK</sequence>
<dbReference type="AlphaFoldDB" id="A0A849VQQ8"/>
<accession>A0A849VQQ8</accession>
<evidence type="ECO:0000256" key="1">
    <source>
        <dbReference type="SAM" id="SignalP"/>
    </source>
</evidence>
<dbReference type="EMBL" id="JABUMX010000002">
    <property type="protein sequence ID" value="NTS31866.1"/>
    <property type="molecule type" value="Genomic_DNA"/>
</dbReference>
<comment type="caution">
    <text evidence="4">The sequence shown here is derived from an EMBL/GenBank/DDBJ whole genome shotgun (WGS) entry which is preliminary data.</text>
</comment>
<gene>
    <name evidence="4" type="ORF">HQ945_11425</name>
</gene>
<dbReference type="SUPFAM" id="SSF160935">
    <property type="entry name" value="VPA0735-like"/>
    <property type="match status" value="1"/>
</dbReference>
<protein>
    <submittedName>
        <fullName evidence="4">DUF1254 domain-containing protein</fullName>
    </submittedName>
</protein>
<evidence type="ECO:0000313" key="5">
    <source>
        <dbReference type="Proteomes" id="UP000550508"/>
    </source>
</evidence>
<dbReference type="Proteomes" id="UP000550508">
    <property type="component" value="Unassembled WGS sequence"/>
</dbReference>
<feature type="domain" description="DUF1254" evidence="3">
    <location>
        <begin position="99"/>
        <end position="228"/>
    </location>
</feature>
<proteinExistence type="predicted"/>
<evidence type="ECO:0000259" key="3">
    <source>
        <dbReference type="Pfam" id="PF06863"/>
    </source>
</evidence>
<feature type="signal peptide" evidence="1">
    <location>
        <begin position="1"/>
        <end position="28"/>
    </location>
</feature>
<feature type="chain" id="PRO_5032809691" evidence="1">
    <location>
        <begin position="29"/>
        <end position="495"/>
    </location>
</feature>
<evidence type="ECO:0000313" key="4">
    <source>
        <dbReference type="EMBL" id="NTS31866.1"/>
    </source>
</evidence>
<dbReference type="Pfam" id="PF06742">
    <property type="entry name" value="DUF1214"/>
    <property type="match status" value="1"/>
</dbReference>
<feature type="domain" description="DUF1214" evidence="2">
    <location>
        <begin position="370"/>
        <end position="478"/>
    </location>
</feature>
<dbReference type="Gene3D" id="2.60.120.600">
    <property type="entry name" value="Domain of unknown function DUF1214, C-terminal domain"/>
    <property type="match status" value="1"/>
</dbReference>
<dbReference type="Gene3D" id="2.60.40.1610">
    <property type="entry name" value="Domain of unknown function DUF1254"/>
    <property type="match status" value="1"/>
</dbReference>
<name>A0A849VQQ8_9HYPH</name>
<dbReference type="PANTHER" id="PTHR36509:SF2">
    <property type="entry name" value="BLL3101 PROTEIN"/>
    <property type="match status" value="1"/>
</dbReference>
<dbReference type="InterPro" id="IPR010621">
    <property type="entry name" value="DUF1214"/>
</dbReference>
<keyword evidence="1" id="KW-0732">Signal</keyword>
<reference evidence="4 5" key="1">
    <citation type="submission" date="2020-05" db="EMBL/GenBank/DDBJ databases">
        <authorList>
            <person name="Kim M.K."/>
        </authorList>
    </citation>
    <scope>NUCLEOTIDE SEQUENCE [LARGE SCALE GENOMIC DNA]</scope>
    <source>
        <strain evidence="4 5">BT25</strain>
    </source>
</reference>
<evidence type="ECO:0000259" key="2">
    <source>
        <dbReference type="Pfam" id="PF06742"/>
    </source>
</evidence>
<keyword evidence="5" id="KW-1185">Reference proteome</keyword>